<protein>
    <submittedName>
        <fullName evidence="2">Transcriptional regulator</fullName>
    </submittedName>
</protein>
<organism evidence="2 3">
    <name type="scientific">Actinomadura craniellae</name>
    <dbReference type="NCBI Taxonomy" id="2231787"/>
    <lineage>
        <taxon>Bacteria</taxon>
        <taxon>Bacillati</taxon>
        <taxon>Actinomycetota</taxon>
        <taxon>Actinomycetes</taxon>
        <taxon>Streptosporangiales</taxon>
        <taxon>Thermomonosporaceae</taxon>
        <taxon>Actinomadura</taxon>
    </lineage>
</organism>
<dbReference type="InterPro" id="IPR010982">
    <property type="entry name" value="Lambda_DNA-bd_dom_sf"/>
</dbReference>
<dbReference type="SMART" id="SM00530">
    <property type="entry name" value="HTH_XRE"/>
    <property type="match status" value="1"/>
</dbReference>
<reference evidence="2 3" key="1">
    <citation type="submission" date="2018-06" db="EMBL/GenBank/DDBJ databases">
        <title>Actinomadura craniellae sp. nov. isolated from marine sponge Craniella sp.</title>
        <authorList>
            <person name="Li L."/>
            <person name="Xu Q.H."/>
            <person name="Lin H.W."/>
            <person name="Lu Y.H."/>
        </authorList>
    </citation>
    <scope>NUCLEOTIDE SEQUENCE [LARGE SCALE GENOMIC DNA]</scope>
    <source>
        <strain evidence="2 3">LHW63021</strain>
    </source>
</reference>
<dbReference type="GO" id="GO:0003677">
    <property type="term" value="F:DNA binding"/>
    <property type="evidence" value="ECO:0007669"/>
    <property type="project" value="InterPro"/>
</dbReference>
<evidence type="ECO:0000259" key="1">
    <source>
        <dbReference type="PROSITE" id="PS50943"/>
    </source>
</evidence>
<dbReference type="Pfam" id="PF19054">
    <property type="entry name" value="DUF5753"/>
    <property type="match status" value="1"/>
</dbReference>
<dbReference type="EMBL" id="QLYX01000013">
    <property type="protein sequence ID" value="RAY12533.1"/>
    <property type="molecule type" value="Genomic_DNA"/>
</dbReference>
<evidence type="ECO:0000313" key="3">
    <source>
        <dbReference type="Proteomes" id="UP000251891"/>
    </source>
</evidence>
<name>A0A365H2T5_9ACTN</name>
<dbReference type="Pfam" id="PF13560">
    <property type="entry name" value="HTH_31"/>
    <property type="match status" value="1"/>
</dbReference>
<gene>
    <name evidence="2" type="ORF">DPM19_25750</name>
</gene>
<comment type="caution">
    <text evidence="2">The sequence shown here is derived from an EMBL/GenBank/DDBJ whole genome shotgun (WGS) entry which is preliminary data.</text>
</comment>
<dbReference type="OrthoDB" id="5177725at2"/>
<dbReference type="InterPro" id="IPR043917">
    <property type="entry name" value="DUF5753"/>
</dbReference>
<dbReference type="CDD" id="cd00093">
    <property type="entry name" value="HTH_XRE"/>
    <property type="match status" value="1"/>
</dbReference>
<sequence length="281" mass="31225">MSASLVLRRRLAAELRALRARKGLSQDDVAEHLESSSNKIVRIENAQSSVSASDLRQLLMLFGADAETRDRLLALGRDARKRGGWWSSYRDLLPGPYVQLEAEASLVRTYQPSIVPGLLQTADYARAVVRSADSRISSDEVERRVAARGKRQERLRAEHPLALRALVDEAALRRGAGDPGTTREQMGHLIEMARLPNVSIRVLAFEAGIYPSVGWPFVILTFPEPDDPDIGYIEYRTGARCLEEAREVATCQADFGRLTRTALSEDDSVKLIERMIAEIGV</sequence>
<dbReference type="SUPFAM" id="SSF47413">
    <property type="entry name" value="lambda repressor-like DNA-binding domains"/>
    <property type="match status" value="1"/>
</dbReference>
<keyword evidence="3" id="KW-1185">Reference proteome</keyword>
<dbReference type="Proteomes" id="UP000251891">
    <property type="component" value="Unassembled WGS sequence"/>
</dbReference>
<accession>A0A365H2T5</accession>
<feature type="domain" description="HTH cro/C1-type" evidence="1">
    <location>
        <begin position="15"/>
        <end position="69"/>
    </location>
</feature>
<dbReference type="AlphaFoldDB" id="A0A365H2T5"/>
<evidence type="ECO:0000313" key="2">
    <source>
        <dbReference type="EMBL" id="RAY12533.1"/>
    </source>
</evidence>
<proteinExistence type="predicted"/>
<dbReference type="PROSITE" id="PS50943">
    <property type="entry name" value="HTH_CROC1"/>
    <property type="match status" value="1"/>
</dbReference>
<dbReference type="RefSeq" id="WP_111870588.1">
    <property type="nucleotide sequence ID" value="NZ_QLYX01000013.1"/>
</dbReference>
<dbReference type="Gene3D" id="1.10.260.40">
    <property type="entry name" value="lambda repressor-like DNA-binding domains"/>
    <property type="match status" value="1"/>
</dbReference>
<dbReference type="InterPro" id="IPR001387">
    <property type="entry name" value="Cro/C1-type_HTH"/>
</dbReference>